<accession>A0A975SXX0</accession>
<evidence type="ECO:0000313" key="2">
    <source>
        <dbReference type="EMBL" id="QWZ07993.1"/>
    </source>
</evidence>
<protein>
    <recommendedName>
        <fullName evidence="4">WXG100 family type VII secretion target</fullName>
    </recommendedName>
</protein>
<sequence length="248" mass="26097">MTISETYDASSPVGGGQPDGGMGEYIEGLKDQCGFLISSIDWAVDQLTGWSMLEALFEPIAGDFNALASMQKAWGNVGSAVGAIADNYDGVADQLPSVWTGHAAHAAGRRLHDIADMHDGQKEASQHIQDQLGHVLEVAQATAEVVAAAVSFVNDVIQELLLDAASGPLGWAKGAFSAPGKARKVINLIHRGIEAIEKFTRAVKAVVTVLRYVNVALNAADTVLDFGNVVESTRAGTHMDDTSQHGFG</sequence>
<organism evidence="2 3">
    <name type="scientific">Nocardioides panacis</name>
    <dbReference type="NCBI Taxonomy" id="2849501"/>
    <lineage>
        <taxon>Bacteria</taxon>
        <taxon>Bacillati</taxon>
        <taxon>Actinomycetota</taxon>
        <taxon>Actinomycetes</taxon>
        <taxon>Propionibacteriales</taxon>
        <taxon>Nocardioidaceae</taxon>
        <taxon>Nocardioides</taxon>
    </lineage>
</organism>
<proteinExistence type="predicted"/>
<name>A0A975SXX0_9ACTN</name>
<reference evidence="2" key="1">
    <citation type="submission" date="2021-06" db="EMBL/GenBank/DDBJ databases">
        <title>Complete genome sequence of Nocardioides sp. G188.</title>
        <authorList>
            <person name="Im W.-T."/>
        </authorList>
    </citation>
    <scope>NUCLEOTIDE SEQUENCE</scope>
    <source>
        <strain evidence="2">G188</strain>
    </source>
</reference>
<gene>
    <name evidence="2" type="ORF">KRR39_22000</name>
</gene>
<dbReference type="KEGG" id="nps:KRR39_22000"/>
<evidence type="ECO:0000313" key="3">
    <source>
        <dbReference type="Proteomes" id="UP000683575"/>
    </source>
</evidence>
<dbReference type="EMBL" id="CP077062">
    <property type="protein sequence ID" value="QWZ07993.1"/>
    <property type="molecule type" value="Genomic_DNA"/>
</dbReference>
<evidence type="ECO:0008006" key="4">
    <source>
        <dbReference type="Google" id="ProtNLM"/>
    </source>
</evidence>
<evidence type="ECO:0000256" key="1">
    <source>
        <dbReference type="SAM" id="MobiDB-lite"/>
    </source>
</evidence>
<dbReference type="RefSeq" id="WP_216939503.1">
    <property type="nucleotide sequence ID" value="NZ_CP077062.1"/>
</dbReference>
<feature type="region of interest" description="Disordered" evidence="1">
    <location>
        <begin position="1"/>
        <end position="22"/>
    </location>
</feature>
<dbReference type="Proteomes" id="UP000683575">
    <property type="component" value="Chromosome"/>
</dbReference>
<dbReference type="AlphaFoldDB" id="A0A975SXX0"/>
<feature type="compositionally biased region" description="Gly residues" evidence="1">
    <location>
        <begin position="13"/>
        <end position="22"/>
    </location>
</feature>
<keyword evidence="3" id="KW-1185">Reference proteome</keyword>